<sequence>MDIAHVGFFVESLGGIYAFVNSKGSVLAVTPRFKKIFGLTKLSGAPFKDSDLAEDDAGIFNMEILLDMGAGLKDFADMTIRWRGQSYHLQYTASRFGGIFGGALVNVTDITDRLREDERNRKELSDLMLLQKVAFGREKKMDELRLKIEELTRQLNELGIS</sequence>
<evidence type="ECO:0000313" key="2">
    <source>
        <dbReference type="EMBL" id="VAV83863.1"/>
    </source>
</evidence>
<protein>
    <recommendedName>
        <fullName evidence="3">PAS domain-containing protein</fullName>
    </recommendedName>
</protein>
<accession>A0A3B0RGU1</accession>
<proteinExistence type="predicted"/>
<gene>
    <name evidence="2" type="ORF">MNBD_DELTA01-1563</name>
</gene>
<dbReference type="EMBL" id="UOEA01000052">
    <property type="protein sequence ID" value="VAV83863.1"/>
    <property type="molecule type" value="Genomic_DNA"/>
</dbReference>
<evidence type="ECO:0000256" key="1">
    <source>
        <dbReference type="SAM" id="Coils"/>
    </source>
</evidence>
<dbReference type="AlphaFoldDB" id="A0A3B0RGU1"/>
<feature type="coiled-coil region" evidence="1">
    <location>
        <begin position="134"/>
        <end position="161"/>
    </location>
</feature>
<organism evidence="2">
    <name type="scientific">hydrothermal vent metagenome</name>
    <dbReference type="NCBI Taxonomy" id="652676"/>
    <lineage>
        <taxon>unclassified sequences</taxon>
        <taxon>metagenomes</taxon>
        <taxon>ecological metagenomes</taxon>
    </lineage>
</organism>
<name>A0A3B0RGU1_9ZZZZ</name>
<evidence type="ECO:0008006" key="3">
    <source>
        <dbReference type="Google" id="ProtNLM"/>
    </source>
</evidence>
<reference evidence="2" key="1">
    <citation type="submission" date="2018-06" db="EMBL/GenBank/DDBJ databases">
        <authorList>
            <person name="Zhirakovskaya E."/>
        </authorList>
    </citation>
    <scope>NUCLEOTIDE SEQUENCE</scope>
</reference>
<keyword evidence="1" id="KW-0175">Coiled coil</keyword>